<proteinExistence type="predicted"/>
<protein>
    <submittedName>
        <fullName evidence="1">Uncharacterized protein</fullName>
    </submittedName>
</protein>
<dbReference type="EMBL" id="CP038490">
    <property type="protein sequence ID" value="QFZ30262.1"/>
    <property type="molecule type" value="Genomic_DNA"/>
</dbReference>
<name>A0ACD0WT60_CLALS</name>
<organism evidence="1 2">
    <name type="scientific">Clavispora lusitaniae</name>
    <name type="common">Candida lusitaniae</name>
    <dbReference type="NCBI Taxonomy" id="36911"/>
    <lineage>
        <taxon>Eukaryota</taxon>
        <taxon>Fungi</taxon>
        <taxon>Dikarya</taxon>
        <taxon>Ascomycota</taxon>
        <taxon>Saccharomycotina</taxon>
        <taxon>Pichiomycetes</taxon>
        <taxon>Metschnikowiaceae</taxon>
        <taxon>Clavispora</taxon>
    </lineage>
</organism>
<evidence type="ECO:0000313" key="1">
    <source>
        <dbReference type="EMBL" id="QFZ30262.1"/>
    </source>
</evidence>
<accession>A0ACD0WT60</accession>
<gene>
    <name evidence="1" type="ORF">EJF14_70340</name>
</gene>
<sequence length="59" mass="6257">MRHISCAARPKWLEAARSAPPAGFSFGPSLGLTSAISVRVAVFSHLQNVSDSDRVDSCV</sequence>
<dbReference type="Proteomes" id="UP000326582">
    <property type="component" value="Chromosome 7"/>
</dbReference>
<evidence type="ECO:0000313" key="2">
    <source>
        <dbReference type="Proteomes" id="UP000326582"/>
    </source>
</evidence>
<keyword evidence="2" id="KW-1185">Reference proteome</keyword>
<reference evidence="2" key="1">
    <citation type="journal article" date="2019" name="MBio">
        <title>Comparative genomics for the elucidation of multidrug resistance (MDR) in Candida lusitaniae.</title>
        <authorList>
            <person name="Kannan A."/>
            <person name="Asner S.A."/>
            <person name="Trachsel E."/>
            <person name="Kelly S."/>
            <person name="Parker J."/>
            <person name="Sanglard D."/>
        </authorList>
    </citation>
    <scope>NUCLEOTIDE SEQUENCE [LARGE SCALE GENOMIC DNA]</scope>
    <source>
        <strain evidence="2">P1</strain>
    </source>
</reference>